<organism evidence="1 2">
    <name type="scientific">Hirschia litorea</name>
    <dbReference type="NCBI Taxonomy" id="1199156"/>
    <lineage>
        <taxon>Bacteria</taxon>
        <taxon>Pseudomonadati</taxon>
        <taxon>Pseudomonadota</taxon>
        <taxon>Alphaproteobacteria</taxon>
        <taxon>Hyphomonadales</taxon>
        <taxon>Hyphomonadaceae</taxon>
        <taxon>Hirschia</taxon>
    </lineage>
</organism>
<dbReference type="Gene3D" id="3.30.160.880">
    <property type="entry name" value="Cell division protein ZapA protomer, N-terminal domain"/>
    <property type="match status" value="1"/>
</dbReference>
<sequence length="108" mass="11937">MSKAEIIINKKRYIVSCEEGQEERLHELGRRLDARVSSMAQAMGDIGVERLFLASALSLLDELDDVEQNAGMKSLDDRISAIETRAAKALNDAAGRIESLSAHLERSH</sequence>
<dbReference type="InterPro" id="IPR036192">
    <property type="entry name" value="Cell_div_ZapA-like_sf"/>
</dbReference>
<protein>
    <submittedName>
        <fullName evidence="1">Cell division protein ZapA</fullName>
    </submittedName>
</protein>
<proteinExistence type="predicted"/>
<dbReference type="Pfam" id="PF05164">
    <property type="entry name" value="ZapA"/>
    <property type="match status" value="1"/>
</dbReference>
<keyword evidence="1" id="KW-0132">Cell division</keyword>
<keyword evidence="2" id="KW-1185">Reference proteome</keyword>
<dbReference type="GO" id="GO:0051301">
    <property type="term" value="P:cell division"/>
    <property type="evidence" value="ECO:0007669"/>
    <property type="project" value="UniProtKB-KW"/>
</dbReference>
<gene>
    <name evidence="1" type="ORF">ACFQS8_12750</name>
</gene>
<dbReference type="InterPro" id="IPR007838">
    <property type="entry name" value="Cell_div_ZapA-like"/>
</dbReference>
<keyword evidence="1" id="KW-0131">Cell cycle</keyword>
<comment type="caution">
    <text evidence="1">The sequence shown here is derived from an EMBL/GenBank/DDBJ whole genome shotgun (WGS) entry which is preliminary data.</text>
</comment>
<dbReference type="InterPro" id="IPR042233">
    <property type="entry name" value="Cell_div_ZapA_N"/>
</dbReference>
<dbReference type="RefSeq" id="WP_382167963.1">
    <property type="nucleotide sequence ID" value="NZ_JBHTBR010000005.1"/>
</dbReference>
<evidence type="ECO:0000313" key="2">
    <source>
        <dbReference type="Proteomes" id="UP001596492"/>
    </source>
</evidence>
<dbReference type="EMBL" id="JBHTBR010000005">
    <property type="protein sequence ID" value="MFC7292492.1"/>
    <property type="molecule type" value="Genomic_DNA"/>
</dbReference>
<dbReference type="SUPFAM" id="SSF102829">
    <property type="entry name" value="Cell division protein ZapA-like"/>
    <property type="match status" value="1"/>
</dbReference>
<reference evidence="2" key="1">
    <citation type="journal article" date="2019" name="Int. J. Syst. Evol. Microbiol.">
        <title>The Global Catalogue of Microorganisms (GCM) 10K type strain sequencing project: providing services to taxonomists for standard genome sequencing and annotation.</title>
        <authorList>
            <consortium name="The Broad Institute Genomics Platform"/>
            <consortium name="The Broad Institute Genome Sequencing Center for Infectious Disease"/>
            <person name="Wu L."/>
            <person name="Ma J."/>
        </authorList>
    </citation>
    <scope>NUCLEOTIDE SEQUENCE [LARGE SCALE GENOMIC DNA]</scope>
    <source>
        <strain evidence="2">CCUG 51308</strain>
    </source>
</reference>
<name>A0ABW2IN74_9PROT</name>
<accession>A0ABW2IN74</accession>
<evidence type="ECO:0000313" key="1">
    <source>
        <dbReference type="EMBL" id="MFC7292492.1"/>
    </source>
</evidence>
<dbReference type="Proteomes" id="UP001596492">
    <property type="component" value="Unassembled WGS sequence"/>
</dbReference>